<gene>
    <name evidence="1" type="ORF">C4A77_03240</name>
</gene>
<comment type="caution">
    <text evidence="1">The sequence shown here is derived from an EMBL/GenBank/DDBJ whole genome shotgun (WGS) entry which is preliminary data.</text>
</comment>
<accession>A0AAP8QHD1</accession>
<name>A0AAP8QHD1_BRELA</name>
<organism evidence="1 2">
    <name type="scientific">Brevibacillus laterosporus</name>
    <name type="common">Bacillus laterosporus</name>
    <dbReference type="NCBI Taxonomy" id="1465"/>
    <lineage>
        <taxon>Bacteria</taxon>
        <taxon>Bacillati</taxon>
        <taxon>Bacillota</taxon>
        <taxon>Bacilli</taxon>
        <taxon>Bacillales</taxon>
        <taxon>Paenibacillaceae</taxon>
        <taxon>Brevibacillus</taxon>
    </lineage>
</organism>
<dbReference type="Proteomes" id="UP000239759">
    <property type="component" value="Unassembled WGS sequence"/>
</dbReference>
<dbReference type="AlphaFoldDB" id="A0AAP8QHD1"/>
<protein>
    <submittedName>
        <fullName evidence="1">Uncharacterized protein</fullName>
    </submittedName>
</protein>
<evidence type="ECO:0000313" key="1">
    <source>
        <dbReference type="EMBL" id="PPB11163.1"/>
    </source>
</evidence>
<dbReference type="EMBL" id="PRKQ01000002">
    <property type="protein sequence ID" value="PPB11163.1"/>
    <property type="molecule type" value="Genomic_DNA"/>
</dbReference>
<reference evidence="1 2" key="1">
    <citation type="submission" date="2018-02" db="EMBL/GenBank/DDBJ databases">
        <title>Comparative analysis of genomes of three Brevibacillus laterosporus strains producers of potent antimicrobials isolated from silage.</title>
        <authorList>
            <person name="Kojic M."/>
            <person name="Miljkovic M."/>
            <person name="Studholme D."/>
            <person name="Filipic B."/>
        </authorList>
    </citation>
    <scope>NUCLEOTIDE SEQUENCE [LARGE SCALE GENOMIC DNA]</scope>
    <source>
        <strain evidence="1 2">BGSP11</strain>
    </source>
</reference>
<proteinExistence type="predicted"/>
<sequence length="93" mass="10880">MEAPFFYWYPFGYNTIRLQTVYMTTVHGVLLHPGFLISGAYLDCMECFYYFALSIQTERFVASTSICVYFQVSLHVLPIKYKYFLLTTSKLGI</sequence>
<evidence type="ECO:0000313" key="2">
    <source>
        <dbReference type="Proteomes" id="UP000239759"/>
    </source>
</evidence>